<dbReference type="PANTHER" id="PTHR45527">
    <property type="entry name" value="NONRIBOSOMAL PEPTIDE SYNTHETASE"/>
    <property type="match status" value="1"/>
</dbReference>
<dbReference type="PROSITE" id="PS00455">
    <property type="entry name" value="AMP_BINDING"/>
    <property type="match status" value="4"/>
</dbReference>
<evidence type="ECO:0000313" key="7">
    <source>
        <dbReference type="EMBL" id="SMS02881.1"/>
    </source>
</evidence>
<keyword evidence="4" id="KW-0597">Phosphoprotein</keyword>
<evidence type="ECO:0000256" key="3">
    <source>
        <dbReference type="ARBA" id="ARBA00022450"/>
    </source>
</evidence>
<dbReference type="Gene3D" id="2.30.38.10">
    <property type="entry name" value="Luciferase, Domain 3"/>
    <property type="match status" value="4"/>
</dbReference>
<comment type="cofactor">
    <cofactor evidence="1">
        <name>pantetheine 4'-phosphate</name>
        <dbReference type="ChEBI" id="CHEBI:47942"/>
    </cofactor>
</comment>
<dbReference type="InterPro" id="IPR020806">
    <property type="entry name" value="PKS_PP-bd"/>
</dbReference>
<dbReference type="Gene3D" id="3.30.559.30">
    <property type="entry name" value="Nonribosomal peptide synthetase, condensation domain"/>
    <property type="match status" value="4"/>
</dbReference>
<dbReference type="InterPro" id="IPR036736">
    <property type="entry name" value="ACP-like_sf"/>
</dbReference>
<dbReference type="InterPro" id="IPR020845">
    <property type="entry name" value="AMP-binding_CS"/>
</dbReference>
<comment type="similarity">
    <text evidence="2">Belongs to the ATP-dependent AMP-binding enzyme family.</text>
</comment>
<dbReference type="OrthoDB" id="9757559at2"/>
<dbReference type="RefSeq" id="WP_087482884.1">
    <property type="nucleotide sequence ID" value="NZ_AP024884.1"/>
</dbReference>
<reference evidence="7 8" key="1">
    <citation type="submission" date="2017-05" db="EMBL/GenBank/DDBJ databases">
        <authorList>
            <person name="Song R."/>
            <person name="Chenine A.L."/>
            <person name="Ruprecht R.M."/>
        </authorList>
    </citation>
    <scope>NUCLEOTIDE SEQUENCE [LARGE SCALE GENOMIC DNA]</scope>
    <source>
        <strain evidence="7 8">CECT 7927</strain>
    </source>
</reference>
<dbReference type="PANTHER" id="PTHR45527:SF1">
    <property type="entry name" value="FATTY ACID SYNTHASE"/>
    <property type="match status" value="1"/>
</dbReference>
<dbReference type="FunFam" id="1.10.1200.10:FF:000005">
    <property type="entry name" value="Nonribosomal peptide synthetase 1"/>
    <property type="match status" value="4"/>
</dbReference>
<sequence>MINKKDLLLGLREDGLSVLPLSAAQQGLWFSQQLHSHVKPTVFKMAEYMEIFGDLDIHFFEVAIRQTIDEATSYHSVFVDTEQGPRQLLDRLPEWQLRIFDFSNESDPEAVANQWMQTDMSEAFDLLQGPLFSFALIRLNTDRFYFYQCGHHIITDGYSAHIFARRMADIYTSLTTGSELQTSAFDPFANLIESELTYKQSSQFQRDRDYWLSRLENRPDPVSLAGRMADCSEVIYQRMYLPSQANDALRQMATDCQVTLAQLLTALISIYLRRISGQDDLLMGFPVTGRAGRTLRYIPGMVTNVVPLRLELTAEMTLTECLSQVKRQVHGAVKHQRYRGEDLRTDLNLIPGQDQLYATMINIIPSNHDICFGDAKAFVHNLLGGPIEDLSISVFDRGPADGLELSLGANSALYDVVTLEQHLQRLSHFLTEAVNYSQATVREYPLLSEAERREVVEDFNATRRDYPEQFCVHSLFEALAMQDPEAPAVVCDGQSDEQSLSYGELNARANCLAHVLQNNGVSAGDHVVVHLARSAMLIVAELAILKCGAVYVPVDPDAPAERLNFVLSDCAARLMLSGESEPQTGDANIRIIALTEALVTQGSFDTPDIAVNSGSAAYVMYTSGSTGQPKGVVVPHRAIVRLVINNGYLDLSAQDRVAFAANPAFDATTLEVWAPLLNGGAVVVVRKESLLDPASFADILIRQQVSILWLTVGLFNQYAGDIGHALQGLRYLMVGGDVLDPAVIRRVLQHNPPQHLLNGYGPTETTTFALTYDIKSVDDEAQSIPLGRPIGNTSVYILDAQGQPVPKGVSGEIYIGGDGVALGYLGQPALTEERFLADPFSSDPQARMYKSGDLGRWRDDGCVEFLGRNDFQVKIRGYRIELGEIEAALQRCDGIQDVLVLATEGAAKDKRLVAYYTLNAGAEVTAEHLKTQLNEQLPVYMVPAAYMALDQFPLTPNGKVDRKALPSPDESAFAHQVYEKPQGKAEETLAEIWLTLLGVEQVGRQDNFFELGGHSLLAVQLIEQLRHKDYHLSVKELFNQPTLKALGVVLAEGSAQQKTDIPPNLIPQACDRITPEMLPLVELTQQQIDRITAQVSGGAANVQDIYPLAPLQEGMLFHHVLDQDGDPYVTRLIQAFAEPAQMKAFTDAFQAVIRRHDILRTSVAWEGLPTPVQVVWRDAPLSLTTLEIESGDVAAELQQRFDPAHTRMNISHAPMIEAYQAADPANGRWLLCLLMHHMCNDHTTLELLLEEVQAHLLGQADQLAEPLPFRNFVAQACLNVDRQAQEDYFRTQLADIDEPSAPFGLADVQGDSQQIREQHFVVEDELTQRLREQARTLGVSTASLFHLAWGLVVRATTGRDDVVFGTVLFGRMSAGEGANRMLGMFLNTLPLRLSLGATTVGTMVQQTHQLLAELLDYEHAPLALAQQCSGLASQTPLFSSLLNYRYQGGSEQLGLEALKMDIVFTEERTNYPVTLCVNDDPVHGFSLDVQVDQRIGCERVGLMMLEALKQLTGALASAPETVIESFDLLPDAERQRVLHDFNRTDKDFPDTLCIHELFESRVEQSADAVAVICDNRQLTFRELNEEANRLAHWLTGQGVRPDSRVAVSLERSCDLVVALVAILKSGGAYVPLDPGYPEDRLTYMMEDSRPVALITTQTLLPRLGDVPAGVTVIDMEGALRPWENCAAHNLPVAELGLTSRDMAYVIYTSGSTGKPKGVMNEHRGVVNRLRWMKDDYGFGPDDVVLQKTPFSFDVSVWEFFCPIWAGATLVMAKPEGHKDPDYLRRLIEMRQVSILHFVPPMLLTFLESLPEGACPSLRLIFCSGEALSAAAVRKTYACLPHVELHNLYGPTEAAVDVTAWHCPRTLTGDRISIGAPVDNTRMYVLDEQGHPVAMGVSGELYIGGVQVARGYLNRPELTAERFLDDPFAPQAGARMYRTGDVGRWLADGTIEYQGRNDDQVKIRGFRIELGEIASALQSCQGIQEAVVIARGTQEKHLVAYYVSGDNEIVLETLKAELGERLPEHMVPAAYVALAQMPLTPNGKVNRKVLPAPDEAAFIRRAYEAPQGDAETTLAEIWQTLLGISRVGRHDNFFELGGHSLLAIRLIESLRQEDYHLTVKTLFDQPSLAELAAQLADTPAKSEMVIPPNLIPADCKAITPDMLPLVDLTQAQIDTVAEQVTGGMANIQDIYPLAPLQEGILFHHMLEQEGDPYVNPMILAFDNKDSVDAFVTALQSVINRHDILRTAMVWDGLEEPVQVVWREARLPVATLEIESDDVIATLQQRFGPALTRLDVSQAPLMMAYLVNDPAQNRWLLCLLNHHLNSDHTTLELLVEEVSAYLQGQFDQLPTPLPFRNFVAQTRLGADKETQAAFFRERLGDIDEPCAPFGLLEAQNAGQQIQEHHLPLNETLAVHLREQARKLGVSTASLFHLAWGMVLRATTGRDDIVFGTVLFGRMAAGDGAHRALGMFLNTLPIRLSLGDLSVGAAVQRTHESLAELLEYEHASLVLAQQCSGMSAQMPLFSSLLNYRYDGGSEQLEGSNIRTEIDVVYHREQTNYPISVSVNDHIGQGFSLDILVDERLDGERIAQMMAAAVSQLVETLAAAPEHPVSRLTVLSAAERHRVLYELNETRIGFPVGDCIQELFERQADIAPEAVAVVFGNQQLTYGQLNIQANQLAHWLIEQGVRPDSRVAVLLERSCDLIVSLLAIFKAGGAYVPMDPNYPQERLAYMLEDSAPELLITTAELCQRVGTLPERLSLIEIGSEVVPWRNHSQENIAAETINLTASNLAYIIYTSGSTGQPKGVMIEHQNLANLVHWHNRAFDIKPGSCVSSVSGLGFDATVWEIWPPLCVGAYLVLPESSVSRDPDQLLAWWMAQPIEVGFLSTPIAELAFSRHLQHPTLRALLVGGDRLNRHPSPDSTFRLVNNYGPTETTVVATSGVVQADDVALHIGQPIANTTVYILDGQGQPAPAGVTGELYIGGAGVARGYLNRPDLTESRFLADPFAGQPGARMYRTGDLGRWLPDGTIEYQGRNDDQVKLRGFRIELGEIESCIRGYSGIENVVVQARTNSAGLQQLVAYYVGAAGAETLREHVAAQLPEYMVPAAWVALDNMPLTANGKLDRKALPEPDENAFVRQAYEAPQGQAEMMLAEIWQSLLGVEQAGRHDNFFELGGHSLLAIKLIEQLRQQGYHLAVKTLFDQPTLAALAAEISGDTTQHHIDVPPNLIPAGCEMITPEMLPLVELTTAEIDVITSTVTGGSANIQDIYPLVPLQEGILFHHLLALDGDPYVNRFIQVFPDEAAIDTFIRALQPVINRHDILRTAIVWEGLETPVQVVWREAPMSLQTLDLEPNDDMTATLQAYFEQDHARMDVQRAPMIEAYKVADPANDRWLVCFLFHHLCNDHTTLELLVEEIHAHLRGEADRLPKPLPFRNFVAQASLGVDKDAQAAYFTELLGDIDEPCAPYGLLDVQSEGQQIQEFHVPLDDTLAQRIREQARKQSVSTASLFHLAWGMVLRATTGRDDVVFGTVLFGRMDAGDGADRVLGMFLNTLPLRLSLGDLSVKAAVQRTHEGLAELLEYEHASLVLAQQCSGISAQVPLFSSLLNYRYDGGSRQLEDRGIPGDADIIYSREQTNYPISVSINDHVGQGFSLDILTDERLCGEQITAMMTEAVSQLINALVAKPDCAIARVGVLPEKLRRQVLSDFNATRNEARTYACVHHLFEAQAQQYPAAVALISDERQLTYGELNAQANQLAHYLCSLGVGPEKRVALCFDRGPAFIVAMLATLKAGGAYVPMDPAYPAERLQYMLTDSMPDVVLTDGALEAEVFFEAERLCPHVIRMENEAYRWAGLPESNLRPAGLSPDNLAYIIYTSGSTGKPKGVMVGHDNLTNLVHWHNQRFEVQAGTCVSAVAGLGFDATVWEIWPPLCVGARLTLPSLAISRDPDQLLAWWIQQPIEVGFLSTPIAELAFSRKLEHPTLRTLLVGGDRLKRHPAPDATFTLVNNYGPTETTVVATSGAIRHDDEILHIGGPIANTAIYILDSHRQPVPIGVTGEIYIGGAGVARGYLNRPDLTEESFLDDPFSGQVGVRMYRTGDLGCWLADGTIEYQGRNDDQVKIRGFRIELGEIETCIRCCAGVDDAVVQARQSRTDDKQLVAYYIGQADPEELRESVSRQLPDYMVPVAWIALDAMPLTANGKLDRRALPEPADDAFVRRAYEAPQGEAETALAEIWQSVLGVEQVGRYDSFFELGGHSLLAVRMVSEAQKRGLTFDLATLMATPTLHLLAGKATSAQPAADRVLAFRETGNQTPLFIVPEFSGELLYAPALTASIDENIPVYGLSAPDRMQPSLKTYQQMAARYVKMIRRTQPQGPYRLFGWSSGGVLAYEVAAQLIGQDQTVEFLGMLDSWVPGTVEKPDLSDEELTSTLARAIVQYLVAHLPEQETALPEQGDWQDYYHIADQLACLPPGWDEHYFSQMLIHQKDFIRMDYQALPLAVHIDMIAAQDSPSVAPYLGWDQVLPTDQIRLVTVPGEHEVLVMHPYVTTTGAAISQAITLRAASKRQDAVLPAVGKHTDTKPVEFKR</sequence>
<dbReference type="GO" id="GO:0044550">
    <property type="term" value="P:secondary metabolite biosynthetic process"/>
    <property type="evidence" value="ECO:0007669"/>
    <property type="project" value="UniProtKB-ARBA"/>
</dbReference>
<dbReference type="Pfam" id="PF00975">
    <property type="entry name" value="Thioesterase"/>
    <property type="match status" value="1"/>
</dbReference>
<dbReference type="Pfam" id="PF00668">
    <property type="entry name" value="Condensation"/>
    <property type="match status" value="4"/>
</dbReference>
<dbReference type="SUPFAM" id="SSF52777">
    <property type="entry name" value="CoA-dependent acyltransferases"/>
    <property type="match status" value="8"/>
</dbReference>
<dbReference type="FunFam" id="3.40.50.980:FF:000002">
    <property type="entry name" value="Enterobactin synthetase component F"/>
    <property type="match status" value="1"/>
</dbReference>
<dbReference type="Gene3D" id="1.10.1200.10">
    <property type="entry name" value="ACP-like"/>
    <property type="match status" value="4"/>
</dbReference>
<feature type="domain" description="Carrier" evidence="5">
    <location>
        <begin position="4217"/>
        <end position="4291"/>
    </location>
</feature>
<dbReference type="SUPFAM" id="SSF47336">
    <property type="entry name" value="ACP-like"/>
    <property type="match status" value="4"/>
</dbReference>
<dbReference type="FunFam" id="2.30.38.10:FF:000001">
    <property type="entry name" value="Non-ribosomal peptide synthetase PvdI"/>
    <property type="match status" value="4"/>
</dbReference>
<dbReference type="FunFam" id="3.30.300.30:FF:000010">
    <property type="entry name" value="Enterobactin synthetase component F"/>
    <property type="match status" value="4"/>
</dbReference>
<dbReference type="CDD" id="cd17646">
    <property type="entry name" value="A_NRPS_AB3403-like"/>
    <property type="match status" value="1"/>
</dbReference>
<dbReference type="NCBIfam" id="TIGR01733">
    <property type="entry name" value="AA-adenyl-dom"/>
    <property type="match status" value="4"/>
</dbReference>
<dbReference type="EMBL" id="FXXI01000014">
    <property type="protein sequence ID" value="SMS02881.1"/>
    <property type="molecule type" value="Genomic_DNA"/>
</dbReference>
<dbReference type="SUPFAM" id="SSF53474">
    <property type="entry name" value="alpha/beta-Hydrolases"/>
    <property type="match status" value="1"/>
</dbReference>
<dbReference type="CDD" id="cd12117">
    <property type="entry name" value="A_NRPS_Srf_like"/>
    <property type="match status" value="1"/>
</dbReference>
<evidence type="ECO:0000313" key="6">
    <source>
        <dbReference type="EMBL" id="MDW6005256.1"/>
    </source>
</evidence>
<dbReference type="GO" id="GO:0043041">
    <property type="term" value="P:amino acid activation for nonribosomal peptide biosynthetic process"/>
    <property type="evidence" value="ECO:0007669"/>
    <property type="project" value="TreeGrafter"/>
</dbReference>
<feature type="domain" description="Carrier" evidence="5">
    <location>
        <begin position="980"/>
        <end position="1054"/>
    </location>
</feature>
<feature type="domain" description="Carrier" evidence="5">
    <location>
        <begin position="3140"/>
        <end position="3214"/>
    </location>
</feature>
<dbReference type="InterPro" id="IPR009081">
    <property type="entry name" value="PP-bd_ACP"/>
</dbReference>
<protein>
    <submittedName>
        <fullName evidence="6">Non-ribosomal peptide synthetase</fullName>
    </submittedName>
    <submittedName>
        <fullName evidence="7">Tyrocidine synthase 3</fullName>
    </submittedName>
</protein>
<evidence type="ECO:0000313" key="9">
    <source>
        <dbReference type="Proteomes" id="UP001283366"/>
    </source>
</evidence>
<evidence type="ECO:0000259" key="5">
    <source>
        <dbReference type="PROSITE" id="PS50075"/>
    </source>
</evidence>
<dbReference type="CDD" id="cd05930">
    <property type="entry name" value="A_NRPS"/>
    <property type="match status" value="1"/>
</dbReference>
<dbReference type="GO" id="GO:0003824">
    <property type="term" value="F:catalytic activity"/>
    <property type="evidence" value="ECO:0007669"/>
    <property type="project" value="InterPro"/>
</dbReference>
<dbReference type="InterPro" id="IPR010071">
    <property type="entry name" value="AA_adenyl_dom"/>
</dbReference>
<dbReference type="InterPro" id="IPR045851">
    <property type="entry name" value="AMP-bd_C_sf"/>
</dbReference>
<dbReference type="CDD" id="cd17651">
    <property type="entry name" value="A_NRPS_VisG_like"/>
    <property type="match status" value="1"/>
</dbReference>
<dbReference type="InterPro" id="IPR006162">
    <property type="entry name" value="Ppantetheine_attach_site"/>
</dbReference>
<dbReference type="Gene3D" id="3.30.300.30">
    <property type="match status" value="4"/>
</dbReference>
<dbReference type="Pfam" id="PF00501">
    <property type="entry name" value="AMP-binding"/>
    <property type="match status" value="4"/>
</dbReference>
<dbReference type="GO" id="GO:0031177">
    <property type="term" value="F:phosphopantetheine binding"/>
    <property type="evidence" value="ECO:0007669"/>
    <property type="project" value="InterPro"/>
</dbReference>
<evidence type="ECO:0000256" key="1">
    <source>
        <dbReference type="ARBA" id="ARBA00001957"/>
    </source>
</evidence>
<keyword evidence="9" id="KW-1185">Reference proteome</keyword>
<evidence type="ECO:0000256" key="4">
    <source>
        <dbReference type="ARBA" id="ARBA00022553"/>
    </source>
</evidence>
<organism evidence="7 8">
    <name type="scientific">Vibrio mangrovi</name>
    <dbReference type="NCBI Taxonomy" id="474394"/>
    <lineage>
        <taxon>Bacteria</taxon>
        <taxon>Pseudomonadati</taxon>
        <taxon>Pseudomonadota</taxon>
        <taxon>Gammaproteobacteria</taxon>
        <taxon>Vibrionales</taxon>
        <taxon>Vibrionaceae</taxon>
        <taxon>Vibrio</taxon>
    </lineage>
</organism>
<evidence type="ECO:0000313" key="8">
    <source>
        <dbReference type="Proteomes" id="UP000196125"/>
    </source>
</evidence>
<dbReference type="PROSITE" id="PS50075">
    <property type="entry name" value="CARRIER"/>
    <property type="match status" value="4"/>
</dbReference>
<keyword evidence="3" id="KW-0596">Phosphopantetheine</keyword>
<evidence type="ECO:0000256" key="2">
    <source>
        <dbReference type="ARBA" id="ARBA00006432"/>
    </source>
</evidence>
<dbReference type="Gene3D" id="3.40.50.1820">
    <property type="entry name" value="alpha/beta hydrolase"/>
    <property type="match status" value="1"/>
</dbReference>
<dbReference type="NCBIfam" id="NF003417">
    <property type="entry name" value="PRK04813.1"/>
    <property type="match status" value="4"/>
</dbReference>
<feature type="domain" description="Carrier" evidence="5">
    <location>
        <begin position="2064"/>
        <end position="2138"/>
    </location>
</feature>
<dbReference type="InterPro" id="IPR025110">
    <property type="entry name" value="AMP-bd_C"/>
</dbReference>
<dbReference type="FunFam" id="3.40.50.12780:FF:000012">
    <property type="entry name" value="Non-ribosomal peptide synthetase"/>
    <property type="match status" value="3"/>
</dbReference>
<reference evidence="6 9" key="2">
    <citation type="submission" date="2023-11" db="EMBL/GenBank/DDBJ databases">
        <title>Plant-associative lifestyle of Vibrio porteresiae and its evolutionary dynamics.</title>
        <authorList>
            <person name="Rameshkumar N."/>
            <person name="Kirti K."/>
        </authorList>
    </citation>
    <scope>NUCLEOTIDE SEQUENCE [LARGE SCALE GENOMIC DNA]</scope>
    <source>
        <strain evidence="6 9">MSSRF38</strain>
    </source>
</reference>
<proteinExistence type="inferred from homology"/>
<dbReference type="InterPro" id="IPR023213">
    <property type="entry name" value="CAT-like_dom_sf"/>
</dbReference>
<dbReference type="Proteomes" id="UP001283366">
    <property type="component" value="Unassembled WGS sequence"/>
</dbReference>
<dbReference type="SMART" id="SM00823">
    <property type="entry name" value="PKS_PP"/>
    <property type="match status" value="3"/>
</dbReference>
<dbReference type="GO" id="GO:0005737">
    <property type="term" value="C:cytoplasm"/>
    <property type="evidence" value="ECO:0007669"/>
    <property type="project" value="TreeGrafter"/>
</dbReference>
<dbReference type="Gene3D" id="3.30.559.10">
    <property type="entry name" value="Chloramphenicol acetyltransferase-like domain"/>
    <property type="match status" value="4"/>
</dbReference>
<dbReference type="InterPro" id="IPR001031">
    <property type="entry name" value="Thioesterase"/>
</dbReference>
<dbReference type="Gene3D" id="3.40.50.980">
    <property type="match status" value="8"/>
</dbReference>
<dbReference type="Pfam" id="PF00550">
    <property type="entry name" value="PP-binding"/>
    <property type="match status" value="4"/>
</dbReference>
<accession>A0A1Y6J0W7</accession>
<dbReference type="Proteomes" id="UP000196125">
    <property type="component" value="Unassembled WGS sequence"/>
</dbReference>
<dbReference type="CDD" id="cd19544">
    <property type="entry name" value="E-C_NRPS"/>
    <property type="match status" value="3"/>
</dbReference>
<dbReference type="InterPro" id="IPR001242">
    <property type="entry name" value="Condensation_dom"/>
</dbReference>
<dbReference type="SUPFAM" id="SSF56801">
    <property type="entry name" value="Acetyl-CoA synthetase-like"/>
    <property type="match status" value="4"/>
</dbReference>
<dbReference type="FunFam" id="3.40.50.980:FF:000001">
    <property type="entry name" value="Non-ribosomal peptide synthetase"/>
    <property type="match status" value="4"/>
</dbReference>
<dbReference type="Pfam" id="PF13193">
    <property type="entry name" value="AMP-binding_C"/>
    <property type="match status" value="4"/>
</dbReference>
<gene>
    <name evidence="7" type="primary">tycC_2</name>
    <name evidence="6" type="ORF">SBX37_20525</name>
    <name evidence="7" type="ORF">VIM7927_04223</name>
</gene>
<dbReference type="EMBL" id="JAWRCO010000002">
    <property type="protein sequence ID" value="MDW6005256.1"/>
    <property type="molecule type" value="Genomic_DNA"/>
</dbReference>
<name>A0A1Y6J0W7_9VIBR</name>
<dbReference type="InterPro" id="IPR029058">
    <property type="entry name" value="AB_hydrolase_fold"/>
</dbReference>
<dbReference type="PROSITE" id="PS00012">
    <property type="entry name" value="PHOSPHOPANTETHEINE"/>
    <property type="match status" value="4"/>
</dbReference>
<dbReference type="InterPro" id="IPR000873">
    <property type="entry name" value="AMP-dep_synth/lig_dom"/>
</dbReference>